<feature type="compositionally biased region" description="Low complexity" evidence="6">
    <location>
        <begin position="690"/>
        <end position="700"/>
    </location>
</feature>
<evidence type="ECO:0000256" key="2">
    <source>
        <dbReference type="ARBA" id="ARBA00022692"/>
    </source>
</evidence>
<evidence type="ECO:0000256" key="7">
    <source>
        <dbReference type="SAM" id="Phobius"/>
    </source>
</evidence>
<feature type="region of interest" description="Disordered" evidence="6">
    <location>
        <begin position="108"/>
        <end position="169"/>
    </location>
</feature>
<feature type="domain" description="Ubiquitin-like" evidence="8">
    <location>
        <begin position="20"/>
        <end position="86"/>
    </location>
</feature>
<comment type="caution">
    <text evidence="9">The sequence shown here is derived from an EMBL/GenBank/DDBJ whole genome shotgun (WGS) entry which is preliminary data.</text>
</comment>
<keyword evidence="2 7" id="KW-0812">Transmembrane</keyword>
<feature type="region of interest" description="Disordered" evidence="6">
    <location>
        <begin position="690"/>
        <end position="742"/>
    </location>
</feature>
<evidence type="ECO:0000259" key="8">
    <source>
        <dbReference type="PROSITE" id="PS50053"/>
    </source>
</evidence>
<feature type="compositionally biased region" description="Polar residues" evidence="6">
    <location>
        <begin position="347"/>
        <end position="376"/>
    </location>
</feature>
<dbReference type="Gene3D" id="3.10.20.90">
    <property type="entry name" value="Phosphatidylinositol 3-kinase Catalytic Subunit, Chain A, domain 1"/>
    <property type="match status" value="1"/>
</dbReference>
<name>A0AA38RC83_9PEZI</name>
<keyword evidence="10" id="KW-1185">Reference proteome</keyword>
<feature type="coiled-coil region" evidence="5">
    <location>
        <begin position="620"/>
        <end position="687"/>
    </location>
</feature>
<dbReference type="PROSITE" id="PS50053">
    <property type="entry name" value="UBIQUITIN_2"/>
    <property type="match status" value="1"/>
</dbReference>
<dbReference type="InterPro" id="IPR029071">
    <property type="entry name" value="Ubiquitin-like_domsf"/>
</dbReference>
<comment type="subcellular location">
    <subcellularLocation>
        <location evidence="1">Membrane</location>
    </subcellularLocation>
</comment>
<dbReference type="AlphaFoldDB" id="A0AA38RC83"/>
<feature type="transmembrane region" description="Helical" evidence="7">
    <location>
        <begin position="496"/>
        <end position="519"/>
    </location>
</feature>
<sequence length="742" mass="79777">MAQETAPSSSSIPSEDVPPLTVNLQIVSPSVGVNGPLSFPQLDSATTVRQLKQKIRDVLPMKPADDHQRLIHRGRLLARDGETLQDVFGAEVLRNTDQQTLHLVLRDTTDHHSSTQSTPMPGQSPAPNPDGRPAIPSPYPQGAPQPQMHGQAYPHIPPRFVQPGLPNPPIPHQPMAQAPAVAQQLLAQQHQTMVQWMNQIQREAGYRQMLNQNQQARAAMGMHGIQDQVPNSLPNVIRGVPGRNSPGVPPENRTFVREGVTPNGQHWRVLVNETVLGPNGAASAASRNPLSAADVRNIMRSADVSQATLAMTNAMHRSASGASLQSMNNPMGATLPRRPGSARPVSRTATPDQARTPSHGSSTGVNGSQSRVSQSQPEVYILSSPLGPRALLINNHSEMYYTPSARFPAGPFPLSFLTPPAGPARQPLMVDNRQALGQPAQQQAMPPAQNIRENLQQVMNQQALNEQPPPQPGQQVPVRPFAPPGQLHPNNPGAGALVAAIWPHFWLLVRLAALVWWFSAADTSWPRWITMISLALTVFLINTGLLNGMANQAWDPFRRHLEGLMPLGNPNQARDMRPNGQPAPEPHQGAAAGAADPTNAVPQPRQQEPDPAQAAARLVAQRREANANRLMDQIRRVERAGLLFLASIAPGVAERHIAHLEAEERRRREAEEAAAAAEAAAAEAAAAAAAAATTAGEAGEQLTDASQTEDNATWGPHLPEADAAPEEGREADHHEEPLTAAN</sequence>
<gene>
    <name evidence="9" type="ORF">NKR23_g7005</name>
</gene>
<feature type="transmembrane region" description="Helical" evidence="7">
    <location>
        <begin position="525"/>
        <end position="550"/>
    </location>
</feature>
<evidence type="ECO:0000256" key="4">
    <source>
        <dbReference type="ARBA" id="ARBA00023136"/>
    </source>
</evidence>
<evidence type="ECO:0000256" key="3">
    <source>
        <dbReference type="ARBA" id="ARBA00022989"/>
    </source>
</evidence>
<dbReference type="EMBL" id="JANBVO010000021">
    <property type="protein sequence ID" value="KAJ9142727.1"/>
    <property type="molecule type" value="Genomic_DNA"/>
</dbReference>
<dbReference type="SUPFAM" id="SSF54236">
    <property type="entry name" value="Ubiquitin-like"/>
    <property type="match status" value="1"/>
</dbReference>
<dbReference type="GO" id="GO:0030968">
    <property type="term" value="P:endoplasmic reticulum unfolded protein response"/>
    <property type="evidence" value="ECO:0007669"/>
    <property type="project" value="TreeGrafter"/>
</dbReference>
<feature type="region of interest" description="Disordered" evidence="6">
    <location>
        <begin position="565"/>
        <end position="617"/>
    </location>
</feature>
<feature type="region of interest" description="Disordered" evidence="6">
    <location>
        <begin position="316"/>
        <end position="376"/>
    </location>
</feature>
<evidence type="ECO:0000313" key="9">
    <source>
        <dbReference type="EMBL" id="KAJ9142727.1"/>
    </source>
</evidence>
<feature type="compositionally biased region" description="Polar residues" evidence="6">
    <location>
        <begin position="320"/>
        <end position="331"/>
    </location>
</feature>
<dbReference type="PANTHER" id="PTHR12943">
    <property type="entry name" value="HOMOCYSTEINE-RESPONSIVE ENDOPLASMIC RETICULUM-RESIDENT UNIQUITIN-LIKE DOMAIN HERPUD PROTEIN FAMILY MEMBER"/>
    <property type="match status" value="1"/>
</dbReference>
<proteinExistence type="predicted"/>
<feature type="compositionally biased region" description="Low complexity" evidence="6">
    <location>
        <begin position="586"/>
        <end position="602"/>
    </location>
</feature>
<reference evidence="9" key="1">
    <citation type="submission" date="2022-07" db="EMBL/GenBank/DDBJ databases">
        <title>Fungi with potential for degradation of polypropylene.</title>
        <authorList>
            <person name="Gostincar C."/>
        </authorList>
    </citation>
    <scope>NUCLEOTIDE SEQUENCE</scope>
    <source>
        <strain evidence="9">EXF-13308</strain>
    </source>
</reference>
<evidence type="ECO:0000256" key="5">
    <source>
        <dbReference type="SAM" id="Coils"/>
    </source>
</evidence>
<dbReference type="GO" id="GO:0016020">
    <property type="term" value="C:membrane"/>
    <property type="evidence" value="ECO:0007669"/>
    <property type="project" value="UniProtKB-SubCell"/>
</dbReference>
<keyword evidence="5" id="KW-0175">Coiled coil</keyword>
<keyword evidence="4 7" id="KW-0472">Membrane</keyword>
<feature type="compositionally biased region" description="Pro residues" evidence="6">
    <location>
        <begin position="122"/>
        <end position="143"/>
    </location>
</feature>
<protein>
    <submittedName>
        <fullName evidence="9">Ubiquitin family protein</fullName>
    </submittedName>
</protein>
<organism evidence="9 10">
    <name type="scientific">Pleurostoma richardsiae</name>
    <dbReference type="NCBI Taxonomy" id="41990"/>
    <lineage>
        <taxon>Eukaryota</taxon>
        <taxon>Fungi</taxon>
        <taxon>Dikarya</taxon>
        <taxon>Ascomycota</taxon>
        <taxon>Pezizomycotina</taxon>
        <taxon>Sordariomycetes</taxon>
        <taxon>Sordariomycetidae</taxon>
        <taxon>Calosphaeriales</taxon>
        <taxon>Pleurostomataceae</taxon>
        <taxon>Pleurostoma</taxon>
    </lineage>
</organism>
<dbReference type="Pfam" id="PF00240">
    <property type="entry name" value="ubiquitin"/>
    <property type="match status" value="1"/>
</dbReference>
<feature type="compositionally biased region" description="Basic and acidic residues" evidence="6">
    <location>
        <begin position="726"/>
        <end position="742"/>
    </location>
</feature>
<evidence type="ECO:0000256" key="6">
    <source>
        <dbReference type="SAM" id="MobiDB-lite"/>
    </source>
</evidence>
<evidence type="ECO:0000313" key="10">
    <source>
        <dbReference type="Proteomes" id="UP001174694"/>
    </source>
</evidence>
<accession>A0AA38RC83</accession>
<keyword evidence="3 7" id="KW-1133">Transmembrane helix</keyword>
<dbReference type="InterPro" id="IPR000626">
    <property type="entry name" value="Ubiquitin-like_dom"/>
</dbReference>
<dbReference type="PANTHER" id="PTHR12943:SF27">
    <property type="entry name" value="HOMOCYSTEINE-INDUCED ENDOPLASMIC RETICULUM PROTEIN, ISOFORM A"/>
    <property type="match status" value="1"/>
</dbReference>
<dbReference type="Proteomes" id="UP001174694">
    <property type="component" value="Unassembled WGS sequence"/>
</dbReference>
<evidence type="ECO:0000256" key="1">
    <source>
        <dbReference type="ARBA" id="ARBA00004370"/>
    </source>
</evidence>
<dbReference type="InterPro" id="IPR039751">
    <property type="entry name" value="HERPUD1/2"/>
</dbReference>